<evidence type="ECO:0000256" key="7">
    <source>
        <dbReference type="ARBA" id="ARBA00032649"/>
    </source>
</evidence>
<comment type="catalytic activity">
    <reaction evidence="8">
        <text>hydroxymethylbilane = uroporphyrinogen III + H2O</text>
        <dbReference type="Rhea" id="RHEA:18965"/>
        <dbReference type="ChEBI" id="CHEBI:15377"/>
        <dbReference type="ChEBI" id="CHEBI:57308"/>
        <dbReference type="ChEBI" id="CHEBI:57845"/>
        <dbReference type="EC" id="4.2.1.75"/>
    </reaction>
</comment>
<dbReference type="InterPro" id="IPR039793">
    <property type="entry name" value="UROS/Hem4"/>
</dbReference>
<evidence type="ECO:0000256" key="4">
    <source>
        <dbReference type="ARBA" id="ARBA00023239"/>
    </source>
</evidence>
<dbReference type="CDD" id="cd06578">
    <property type="entry name" value="HemD"/>
    <property type="match status" value="1"/>
</dbReference>
<dbReference type="Pfam" id="PF02602">
    <property type="entry name" value="HEM4"/>
    <property type="match status" value="1"/>
</dbReference>
<gene>
    <name evidence="10" type="ORF">METZ01_LOCUS269140</name>
</gene>
<dbReference type="PANTHER" id="PTHR38042">
    <property type="entry name" value="UROPORPHYRINOGEN-III SYNTHASE, CHLOROPLASTIC"/>
    <property type="match status" value="1"/>
</dbReference>
<feature type="non-terminal residue" evidence="10">
    <location>
        <position position="172"/>
    </location>
</feature>
<organism evidence="10">
    <name type="scientific">marine metagenome</name>
    <dbReference type="NCBI Taxonomy" id="408172"/>
    <lineage>
        <taxon>unclassified sequences</taxon>
        <taxon>metagenomes</taxon>
        <taxon>ecological metagenomes</taxon>
    </lineage>
</organism>
<dbReference type="EMBL" id="UINC01076790">
    <property type="protein sequence ID" value="SVC16286.1"/>
    <property type="molecule type" value="Genomic_DNA"/>
</dbReference>
<comment type="pathway">
    <text evidence="1">Porphyrin-containing compound metabolism; protoporphyrin-IX biosynthesis; coproporphyrinogen-III from 5-aminolevulinate: step 3/4.</text>
</comment>
<evidence type="ECO:0000256" key="8">
    <source>
        <dbReference type="ARBA" id="ARBA00048617"/>
    </source>
</evidence>
<dbReference type="PANTHER" id="PTHR38042:SF1">
    <property type="entry name" value="UROPORPHYRINOGEN-III SYNTHASE, CHLOROPLASTIC"/>
    <property type="match status" value="1"/>
</dbReference>
<name>A0A382JX48_9ZZZZ</name>
<protein>
    <recommendedName>
        <fullName evidence="3">uroporphyrinogen-III synthase</fullName>
        <ecNumber evidence="3">4.2.1.75</ecNumber>
    </recommendedName>
    <alternativeName>
        <fullName evidence="7">Hydroxymethylbilane hydrolyase [cyclizing]</fullName>
    </alternativeName>
    <alternativeName>
        <fullName evidence="6">Uroporphyrinogen-III cosynthase</fullName>
    </alternativeName>
</protein>
<dbReference type="Gene3D" id="3.40.50.10090">
    <property type="match status" value="1"/>
</dbReference>
<reference evidence="10" key="1">
    <citation type="submission" date="2018-05" db="EMBL/GenBank/DDBJ databases">
        <authorList>
            <person name="Lanie J.A."/>
            <person name="Ng W.-L."/>
            <person name="Kazmierczak K.M."/>
            <person name="Andrzejewski T.M."/>
            <person name="Davidsen T.M."/>
            <person name="Wayne K.J."/>
            <person name="Tettelin H."/>
            <person name="Glass J.I."/>
            <person name="Rusch D."/>
            <person name="Podicherti R."/>
            <person name="Tsui H.-C.T."/>
            <person name="Winkler M.E."/>
        </authorList>
    </citation>
    <scope>NUCLEOTIDE SEQUENCE</scope>
</reference>
<keyword evidence="5" id="KW-0627">Porphyrin biosynthesis</keyword>
<dbReference type="EC" id="4.2.1.75" evidence="3"/>
<evidence type="ECO:0000256" key="2">
    <source>
        <dbReference type="ARBA" id="ARBA00008133"/>
    </source>
</evidence>
<evidence type="ECO:0000256" key="6">
    <source>
        <dbReference type="ARBA" id="ARBA00031702"/>
    </source>
</evidence>
<evidence type="ECO:0000256" key="3">
    <source>
        <dbReference type="ARBA" id="ARBA00013109"/>
    </source>
</evidence>
<keyword evidence="4" id="KW-0456">Lyase</keyword>
<feature type="domain" description="Tetrapyrrole biosynthesis uroporphyrinogen III synthase" evidence="9">
    <location>
        <begin position="11"/>
        <end position="169"/>
    </location>
</feature>
<dbReference type="SUPFAM" id="SSF69618">
    <property type="entry name" value="HemD-like"/>
    <property type="match status" value="1"/>
</dbReference>
<dbReference type="GO" id="GO:0006780">
    <property type="term" value="P:uroporphyrinogen III biosynthetic process"/>
    <property type="evidence" value="ECO:0007669"/>
    <property type="project" value="InterPro"/>
</dbReference>
<accession>A0A382JX48</accession>
<sequence>VTRAVHQADTLCALIEEQSGDAVRFPVTVIESPVDQKVLERAVATVELADIVIFVSPNAVAFGLQALGRYKIEIPPTAEVLAVGPGTANRLAARGQHVSGVPEHAFNSEGLLQLPQLQSVRGHRVVIFRGQGGRQLLHDRLVTAGAAVEHVECYRRTQPARFDSKVLDRWRK</sequence>
<feature type="non-terminal residue" evidence="10">
    <location>
        <position position="1"/>
    </location>
</feature>
<comment type="similarity">
    <text evidence="2">Belongs to the uroporphyrinogen-III synthase family.</text>
</comment>
<evidence type="ECO:0000256" key="1">
    <source>
        <dbReference type="ARBA" id="ARBA00004772"/>
    </source>
</evidence>
<evidence type="ECO:0000259" key="9">
    <source>
        <dbReference type="Pfam" id="PF02602"/>
    </source>
</evidence>
<dbReference type="InterPro" id="IPR036108">
    <property type="entry name" value="4pyrrol_syn_uPrphyn_synt_sf"/>
</dbReference>
<dbReference type="InterPro" id="IPR003754">
    <property type="entry name" value="4pyrrol_synth_uPrphyn_synth"/>
</dbReference>
<evidence type="ECO:0000256" key="5">
    <source>
        <dbReference type="ARBA" id="ARBA00023244"/>
    </source>
</evidence>
<dbReference type="AlphaFoldDB" id="A0A382JX48"/>
<proteinExistence type="inferred from homology"/>
<dbReference type="GO" id="GO:0004852">
    <property type="term" value="F:uroporphyrinogen-III synthase activity"/>
    <property type="evidence" value="ECO:0007669"/>
    <property type="project" value="UniProtKB-EC"/>
</dbReference>
<evidence type="ECO:0000313" key="10">
    <source>
        <dbReference type="EMBL" id="SVC16286.1"/>
    </source>
</evidence>